<sequence length="103" mass="12162">MKVYEVLIEIQSIGIIVLITLTLIFSYTPLLFKEKSKYSADDLKIDVNKADQTTLEKVPYIGENTASLIIQDRQIRGYYKSIEELKWIRNFEKVKEYLKVQER</sequence>
<dbReference type="KEGG" id="saf:SULAZ_1303"/>
<dbReference type="Gene3D" id="1.10.150.280">
    <property type="entry name" value="AF1531-like domain"/>
    <property type="match status" value="1"/>
</dbReference>
<dbReference type="HOGENOM" id="CLU_2288896_0_0_0"/>
<gene>
    <name evidence="2" type="ordered locus">SULAZ_1303</name>
</gene>
<proteinExistence type="predicted"/>
<keyword evidence="3" id="KW-1185">Reference proteome</keyword>
<dbReference type="Proteomes" id="UP000001369">
    <property type="component" value="Chromosome"/>
</dbReference>
<protein>
    <submittedName>
        <fullName evidence="2">ComEA</fullName>
    </submittedName>
</protein>
<evidence type="ECO:0000313" key="2">
    <source>
        <dbReference type="EMBL" id="ACN98430.1"/>
    </source>
</evidence>
<evidence type="ECO:0000256" key="1">
    <source>
        <dbReference type="SAM" id="Phobius"/>
    </source>
</evidence>
<name>C1DVY3_SULAA</name>
<keyword evidence="1" id="KW-0812">Transmembrane</keyword>
<dbReference type="eggNOG" id="COG1555">
    <property type="taxonomic scope" value="Bacteria"/>
</dbReference>
<dbReference type="InterPro" id="IPR010994">
    <property type="entry name" value="RuvA_2-like"/>
</dbReference>
<dbReference type="STRING" id="204536.SULAZ_1303"/>
<feature type="transmembrane region" description="Helical" evidence="1">
    <location>
        <begin position="12"/>
        <end position="32"/>
    </location>
</feature>
<accession>C1DVY3</accession>
<keyword evidence="1" id="KW-0472">Membrane</keyword>
<dbReference type="EMBL" id="CP001229">
    <property type="protein sequence ID" value="ACN98430.1"/>
    <property type="molecule type" value="Genomic_DNA"/>
</dbReference>
<reference evidence="2 3" key="1">
    <citation type="journal article" date="2009" name="J. Bacteriol.">
        <title>Complete and draft genome sequences of six members of the Aquificales.</title>
        <authorList>
            <person name="Reysenbach A.L."/>
            <person name="Hamamura N."/>
            <person name="Podar M."/>
            <person name="Griffiths E."/>
            <person name="Ferreira S."/>
            <person name="Hochstein R."/>
            <person name="Heidelberg J."/>
            <person name="Johnson J."/>
            <person name="Mead D."/>
            <person name="Pohorille A."/>
            <person name="Sarmiento M."/>
            <person name="Schweighofer K."/>
            <person name="Seshadri R."/>
            <person name="Voytek M.A."/>
        </authorList>
    </citation>
    <scope>NUCLEOTIDE SEQUENCE [LARGE SCALE GENOMIC DNA]</scope>
    <source>
        <strain evidence="3">Az-Fu1 / DSM 15241 / OCM 825</strain>
    </source>
</reference>
<organism evidence="2 3">
    <name type="scientific">Sulfurihydrogenibium azorense (strain DSM 15241 / OCM 825 / Az-Fu1)</name>
    <dbReference type="NCBI Taxonomy" id="204536"/>
    <lineage>
        <taxon>Bacteria</taxon>
        <taxon>Pseudomonadati</taxon>
        <taxon>Aquificota</taxon>
        <taxon>Aquificia</taxon>
        <taxon>Aquificales</taxon>
        <taxon>Hydrogenothermaceae</taxon>
        <taxon>Sulfurihydrogenibium</taxon>
    </lineage>
</organism>
<dbReference type="SUPFAM" id="SSF47781">
    <property type="entry name" value="RuvA domain 2-like"/>
    <property type="match status" value="1"/>
</dbReference>
<keyword evidence="1" id="KW-1133">Transmembrane helix</keyword>
<evidence type="ECO:0000313" key="3">
    <source>
        <dbReference type="Proteomes" id="UP000001369"/>
    </source>
</evidence>
<dbReference type="RefSeq" id="WP_012673755.1">
    <property type="nucleotide sequence ID" value="NC_012438.1"/>
</dbReference>
<dbReference type="OrthoDB" id="9801154at2"/>
<dbReference type="Pfam" id="PF12836">
    <property type="entry name" value="HHH_3"/>
    <property type="match status" value="1"/>
</dbReference>
<dbReference type="AlphaFoldDB" id="C1DVY3"/>